<evidence type="ECO:0000313" key="1">
    <source>
        <dbReference type="EMBL" id="MFK9094242.1"/>
    </source>
</evidence>
<name>A0ABW8RNT6_9BACI</name>
<reference evidence="1 2" key="1">
    <citation type="submission" date="2024-11" db="EMBL/GenBank/DDBJ databases">
        <authorList>
            <person name="Lucas J.A."/>
        </authorList>
    </citation>
    <scope>NUCLEOTIDE SEQUENCE [LARGE SCALE GENOMIC DNA]</scope>
    <source>
        <strain evidence="1 2">Z 5.4</strain>
    </source>
</reference>
<dbReference type="GO" id="GO:0016787">
    <property type="term" value="F:hydrolase activity"/>
    <property type="evidence" value="ECO:0007669"/>
    <property type="project" value="UniProtKB-KW"/>
</dbReference>
<dbReference type="RefSeq" id="WP_406582717.1">
    <property type="nucleotide sequence ID" value="NZ_JBJHQH010000021.1"/>
</dbReference>
<evidence type="ECO:0000313" key="2">
    <source>
        <dbReference type="Proteomes" id="UP001623041"/>
    </source>
</evidence>
<dbReference type="CDD" id="cd00229">
    <property type="entry name" value="SGNH_hydrolase"/>
    <property type="match status" value="1"/>
</dbReference>
<keyword evidence="1" id="KW-0378">Hydrolase</keyword>
<dbReference type="Proteomes" id="UP001623041">
    <property type="component" value="Unassembled WGS sequence"/>
</dbReference>
<keyword evidence="2" id="KW-1185">Reference proteome</keyword>
<comment type="caution">
    <text evidence="1">The sequence shown here is derived from an EMBL/GenBank/DDBJ whole genome shotgun (WGS) entry which is preliminary data.</text>
</comment>
<gene>
    <name evidence="1" type="ORF">ACJEBI_22550</name>
</gene>
<dbReference type="InterPro" id="IPR036514">
    <property type="entry name" value="SGNH_hydro_sf"/>
</dbReference>
<accession>A0ABW8RNT6</accession>
<sequence>MKHFFTIILGIACAAVLFFGHSYWNKRIEAAPEKTSSLSNDKAATAQTIENEGSEEDIIVHTGNWPTTAVDRFKQTLNEKKPFKVLFVGSPAIGSNTAGTYPTVKEKLLETFGKKNIQVDHKTFHSTSTEVIKNNKQDEIAAAEADLIVLEPFILLNNGEVLLENTLKDLTKIMDDIKAANPDTTIILQPSFPLYKARIYPTQVAELKKYAAQNQIAYLDHWSAWPDPSTEAIKEYLTSDQSAPSDQGYQVWTDYLLHYLISE</sequence>
<protein>
    <submittedName>
        <fullName evidence="1">SGNH/GDSL hydrolase family protein</fullName>
    </submittedName>
</protein>
<organism evidence="1 2">
    <name type="scientific">Bacillus salipaludis</name>
    <dbReference type="NCBI Taxonomy" id="2547811"/>
    <lineage>
        <taxon>Bacteria</taxon>
        <taxon>Bacillati</taxon>
        <taxon>Bacillota</taxon>
        <taxon>Bacilli</taxon>
        <taxon>Bacillales</taxon>
        <taxon>Bacillaceae</taxon>
        <taxon>Bacillus</taxon>
    </lineage>
</organism>
<dbReference type="SUPFAM" id="SSF52266">
    <property type="entry name" value="SGNH hydrolase"/>
    <property type="match status" value="1"/>
</dbReference>
<dbReference type="Gene3D" id="3.40.50.1110">
    <property type="entry name" value="SGNH hydrolase"/>
    <property type="match status" value="1"/>
</dbReference>
<dbReference type="EMBL" id="JBJHQH010000021">
    <property type="protein sequence ID" value="MFK9094242.1"/>
    <property type="molecule type" value="Genomic_DNA"/>
</dbReference>
<proteinExistence type="predicted"/>